<organism evidence="1 2">
    <name type="scientific">Yimella lutea</name>
    <dbReference type="NCBI Taxonomy" id="587872"/>
    <lineage>
        <taxon>Bacteria</taxon>
        <taxon>Bacillati</taxon>
        <taxon>Actinomycetota</taxon>
        <taxon>Actinomycetes</taxon>
        <taxon>Micrococcales</taxon>
        <taxon>Dermacoccaceae</taxon>
        <taxon>Yimella</taxon>
    </lineage>
</organism>
<sequence>MIGDLDQPAFSLRFLIATSEAAYDNGLRAGLAAAGRMDAEDWQRAVEVVRSAAGGDRHPVFDRLGIDPVRDPWAEVAERLEHARETQRRAVHDSLRGGAA</sequence>
<dbReference type="Proteomes" id="UP000320806">
    <property type="component" value="Unassembled WGS sequence"/>
</dbReference>
<keyword evidence="2" id="KW-1185">Reference proteome</keyword>
<name>A0A542EJ63_9MICO</name>
<dbReference type="AlphaFoldDB" id="A0A542EJ63"/>
<gene>
    <name evidence="1" type="ORF">FB459_2880</name>
</gene>
<reference evidence="1 2" key="1">
    <citation type="submission" date="2019-06" db="EMBL/GenBank/DDBJ databases">
        <title>Sequencing the genomes of 1000 actinobacteria strains.</title>
        <authorList>
            <person name="Klenk H.-P."/>
        </authorList>
    </citation>
    <scope>NUCLEOTIDE SEQUENCE [LARGE SCALE GENOMIC DNA]</scope>
    <source>
        <strain evidence="1 2">DSM 19828</strain>
    </source>
</reference>
<evidence type="ECO:0000313" key="1">
    <source>
        <dbReference type="EMBL" id="TQJ15334.1"/>
    </source>
</evidence>
<comment type="caution">
    <text evidence="1">The sequence shown here is derived from an EMBL/GenBank/DDBJ whole genome shotgun (WGS) entry which is preliminary data.</text>
</comment>
<dbReference type="EMBL" id="VFMO01000001">
    <property type="protein sequence ID" value="TQJ15334.1"/>
    <property type="molecule type" value="Genomic_DNA"/>
</dbReference>
<evidence type="ECO:0000313" key="2">
    <source>
        <dbReference type="Proteomes" id="UP000320806"/>
    </source>
</evidence>
<proteinExistence type="predicted"/>
<accession>A0A542EJ63</accession>
<protein>
    <submittedName>
        <fullName evidence="1">Uncharacterized protein</fullName>
    </submittedName>
</protein>